<dbReference type="OrthoDB" id="5115951at2"/>
<dbReference type="InterPro" id="IPR020904">
    <property type="entry name" value="Sc_DH/Rdtase_CS"/>
</dbReference>
<proteinExistence type="inferred from homology"/>
<dbReference type="PROSITE" id="PS00061">
    <property type="entry name" value="ADH_SHORT"/>
    <property type="match status" value="1"/>
</dbReference>
<evidence type="ECO:0000313" key="5">
    <source>
        <dbReference type="Proteomes" id="UP000185479"/>
    </source>
</evidence>
<reference evidence="3 5" key="1">
    <citation type="submission" date="2014-08" db="EMBL/GenBank/DDBJ databases">
        <title>Complete genome sequence of Corynebacterium flavescens OJ8(T)(=DSM 20296(T)), isolated from cheese.</title>
        <authorList>
            <person name="Ruckert C."/>
            <person name="Albersmeier A."/>
            <person name="Winkler A."/>
            <person name="Kalinowski J."/>
        </authorList>
    </citation>
    <scope>NUCLEOTIDE SEQUENCE [LARGE SCALE GENOMIC DNA]</scope>
    <source>
        <strain evidence="3 5">OJ8</strain>
    </source>
</reference>
<dbReference type="GO" id="GO:0016491">
    <property type="term" value="F:oxidoreductase activity"/>
    <property type="evidence" value="ECO:0007669"/>
    <property type="project" value="UniProtKB-KW"/>
</dbReference>
<sequence>MAGILILGGRSDIGDEIATRLAPGNDVVLAARGEHGMEDLVHALSTTAASVHVIDFDACNQTEHRQVFERARALAGDINVAVVAFGILGDQTRAEQDEAHAYDIAVVDYAAQVSMLTVLASQMCSGYIVAFSSIAGWRARRANYVYGSTKAGLDAFCQGLADRLHAGPLALLTARPGFVIGSMTKGMKPAPLSVTPADVAMAVVDAMDKSVIDAHGQGTDAVQDSVRLPRLRSRTLWIPSSLRILAWIMRCVPRPLWRHMPR</sequence>
<dbReference type="AlphaFoldDB" id="A0A1L7CM15"/>
<keyword evidence="2" id="KW-0560">Oxidoreductase</keyword>
<evidence type="ECO:0000313" key="6">
    <source>
        <dbReference type="Proteomes" id="UP000315353"/>
    </source>
</evidence>
<comment type="similarity">
    <text evidence="1">Belongs to the short-chain dehydrogenases/reductases (SDR) family.</text>
</comment>
<dbReference type="KEGG" id="cfc:CFLV_06300"/>
<dbReference type="Proteomes" id="UP000315353">
    <property type="component" value="Unassembled WGS sequence"/>
</dbReference>
<gene>
    <name evidence="4" type="ORF">CFL01nite_06170</name>
    <name evidence="3" type="ORF">CFLV_06300</name>
</gene>
<dbReference type="STRING" id="28028.CFLV_06300"/>
<dbReference type="Pfam" id="PF00106">
    <property type="entry name" value="adh_short"/>
    <property type="match status" value="1"/>
</dbReference>
<keyword evidence="5" id="KW-1185">Reference proteome</keyword>
<organism evidence="3 5">
    <name type="scientific">Corynebacterium flavescens</name>
    <dbReference type="NCBI Taxonomy" id="28028"/>
    <lineage>
        <taxon>Bacteria</taxon>
        <taxon>Bacillati</taxon>
        <taxon>Actinomycetota</taxon>
        <taxon>Actinomycetes</taxon>
        <taxon>Mycobacteriales</taxon>
        <taxon>Corynebacteriaceae</taxon>
        <taxon>Corynebacterium</taxon>
    </lineage>
</organism>
<accession>A0A1L7CM15</accession>
<name>A0A1L7CM15_CORFL</name>
<dbReference type="InterPro" id="IPR036291">
    <property type="entry name" value="NAD(P)-bd_dom_sf"/>
</dbReference>
<dbReference type="RefSeq" id="WP_075729800.1">
    <property type="nucleotide sequence ID" value="NZ_BJNB01000006.1"/>
</dbReference>
<dbReference type="InterPro" id="IPR002347">
    <property type="entry name" value="SDR_fam"/>
</dbReference>
<dbReference type="NCBIfam" id="NF004110">
    <property type="entry name" value="PRK05599.1"/>
    <property type="match status" value="1"/>
</dbReference>
<protein>
    <submittedName>
        <fullName evidence="4">SDR family oxidoreductase</fullName>
    </submittedName>
</protein>
<dbReference type="GeneID" id="82880323"/>
<dbReference type="EMBL" id="CP009246">
    <property type="protein sequence ID" value="APT86835.1"/>
    <property type="molecule type" value="Genomic_DNA"/>
</dbReference>
<evidence type="ECO:0000313" key="3">
    <source>
        <dbReference type="EMBL" id="APT86835.1"/>
    </source>
</evidence>
<dbReference type="PANTHER" id="PTHR43669:SF6">
    <property type="entry name" value="DECAPRENYLPHOSPHORYL-2-KETO-BETA-D-ERYTHRO-PENTOSE REDUCTASE"/>
    <property type="match status" value="1"/>
</dbReference>
<dbReference type="Proteomes" id="UP000185479">
    <property type="component" value="Chromosome"/>
</dbReference>
<dbReference type="EMBL" id="BJNB01000006">
    <property type="protein sequence ID" value="GEB97122.1"/>
    <property type="molecule type" value="Genomic_DNA"/>
</dbReference>
<dbReference type="Gene3D" id="3.40.50.720">
    <property type="entry name" value="NAD(P)-binding Rossmann-like Domain"/>
    <property type="match status" value="1"/>
</dbReference>
<evidence type="ECO:0000256" key="2">
    <source>
        <dbReference type="ARBA" id="ARBA00023002"/>
    </source>
</evidence>
<evidence type="ECO:0000256" key="1">
    <source>
        <dbReference type="ARBA" id="ARBA00006484"/>
    </source>
</evidence>
<dbReference type="SUPFAM" id="SSF51735">
    <property type="entry name" value="NAD(P)-binding Rossmann-fold domains"/>
    <property type="match status" value="1"/>
</dbReference>
<dbReference type="PRINTS" id="PR00081">
    <property type="entry name" value="GDHRDH"/>
</dbReference>
<reference evidence="4 6" key="2">
    <citation type="submission" date="2019-06" db="EMBL/GenBank/DDBJ databases">
        <title>Whole genome shotgun sequence of Corynebacterium flavescens NBRC 14136.</title>
        <authorList>
            <person name="Hosoyama A."/>
            <person name="Uohara A."/>
            <person name="Ohji S."/>
            <person name="Ichikawa N."/>
        </authorList>
    </citation>
    <scope>NUCLEOTIDE SEQUENCE [LARGE SCALE GENOMIC DNA]</scope>
    <source>
        <strain evidence="4 6">NBRC 14136</strain>
    </source>
</reference>
<evidence type="ECO:0000313" key="4">
    <source>
        <dbReference type="EMBL" id="GEB97122.1"/>
    </source>
</evidence>
<dbReference type="PANTHER" id="PTHR43669">
    <property type="entry name" value="5-KETO-D-GLUCONATE 5-REDUCTASE"/>
    <property type="match status" value="1"/>
</dbReference>